<dbReference type="SUPFAM" id="SSF103473">
    <property type="entry name" value="MFS general substrate transporter"/>
    <property type="match status" value="1"/>
</dbReference>
<dbReference type="GeneID" id="25315113"/>
<evidence type="ECO:0000259" key="8">
    <source>
        <dbReference type="PROSITE" id="PS50850"/>
    </source>
</evidence>
<feature type="transmembrane region" description="Helical" evidence="7">
    <location>
        <begin position="172"/>
        <end position="191"/>
    </location>
</feature>
<dbReference type="GO" id="GO:0022857">
    <property type="term" value="F:transmembrane transporter activity"/>
    <property type="evidence" value="ECO:0007669"/>
    <property type="project" value="InterPro"/>
</dbReference>
<proteinExistence type="predicted"/>
<gene>
    <name evidence="9" type="ORF">T310_2762</name>
</gene>
<feature type="compositionally biased region" description="Basic and acidic residues" evidence="6">
    <location>
        <begin position="1"/>
        <end position="10"/>
    </location>
</feature>
<feature type="transmembrane region" description="Helical" evidence="7">
    <location>
        <begin position="44"/>
        <end position="62"/>
    </location>
</feature>
<dbReference type="EMBL" id="LASV01000108">
    <property type="protein sequence ID" value="KKA23212.1"/>
    <property type="molecule type" value="Genomic_DNA"/>
</dbReference>
<dbReference type="PANTHER" id="PTHR43791:SF52">
    <property type="entry name" value="TRANSPORTER, PUTATIVE (AFU_ORTHOLOGUE AFUA_1G11820)-RELATED"/>
    <property type="match status" value="1"/>
</dbReference>
<name>A0A0F4YY53_RASE3</name>
<evidence type="ECO:0000256" key="1">
    <source>
        <dbReference type="ARBA" id="ARBA00004141"/>
    </source>
</evidence>
<dbReference type="FunFam" id="1.20.1250.20:FF:000034">
    <property type="entry name" value="MFS general substrate transporter"/>
    <property type="match status" value="1"/>
</dbReference>
<dbReference type="GO" id="GO:0016020">
    <property type="term" value="C:membrane"/>
    <property type="evidence" value="ECO:0007669"/>
    <property type="project" value="UniProtKB-SubCell"/>
</dbReference>
<dbReference type="OrthoDB" id="4217743at2759"/>
<dbReference type="Proteomes" id="UP000053958">
    <property type="component" value="Unassembled WGS sequence"/>
</dbReference>
<keyword evidence="2" id="KW-0813">Transport</keyword>
<dbReference type="InterPro" id="IPR020846">
    <property type="entry name" value="MFS_dom"/>
</dbReference>
<dbReference type="InterPro" id="IPR011701">
    <property type="entry name" value="MFS"/>
</dbReference>
<evidence type="ECO:0000256" key="3">
    <source>
        <dbReference type="ARBA" id="ARBA00022692"/>
    </source>
</evidence>
<feature type="transmembrane region" description="Helical" evidence="7">
    <location>
        <begin position="110"/>
        <end position="129"/>
    </location>
</feature>
<feature type="transmembrane region" description="Helical" evidence="7">
    <location>
        <begin position="141"/>
        <end position="160"/>
    </location>
</feature>
<accession>A0A0F4YY53</accession>
<protein>
    <recommendedName>
        <fullName evidence="8">Major facilitator superfamily (MFS) profile domain-containing protein</fullName>
    </recommendedName>
</protein>
<comment type="subcellular location">
    <subcellularLocation>
        <location evidence="1">Membrane</location>
        <topology evidence="1">Multi-pass membrane protein</topology>
    </subcellularLocation>
</comment>
<evidence type="ECO:0000256" key="7">
    <source>
        <dbReference type="SAM" id="Phobius"/>
    </source>
</evidence>
<feature type="transmembrane region" description="Helical" evidence="7">
    <location>
        <begin position="203"/>
        <end position="225"/>
    </location>
</feature>
<keyword evidence="10" id="KW-1185">Reference proteome</keyword>
<dbReference type="AlphaFoldDB" id="A0A0F4YY53"/>
<sequence>MAEIEKDNASHHSIAPVKTPDTDATTAIDPAAERRLLWKCDLHVLPILMVLYLLAFCDRINIGNARIQGLEKDLHMKGNDYNIALFIFFIPYILCEVPSNLILKNVAPSTWLSAIMLGWGIITVCQGVTQSFGGLVACRFLLGVFEAGFVPGSTYLISMYYQRYELQKRISIFFSSSILAGAFSGLLAYAIANMAGLGGYNGWRWIFIIEGLATVVVAVVSKFLIADWPETAKFLDEEERALLTRRLAMDAGEANMNRLDKRAVKRAFSDVKIYLA</sequence>
<organism evidence="9 10">
    <name type="scientific">Rasamsonia emersonii (strain ATCC 16479 / CBS 393.64 / IMI 116815)</name>
    <dbReference type="NCBI Taxonomy" id="1408163"/>
    <lineage>
        <taxon>Eukaryota</taxon>
        <taxon>Fungi</taxon>
        <taxon>Dikarya</taxon>
        <taxon>Ascomycota</taxon>
        <taxon>Pezizomycotina</taxon>
        <taxon>Eurotiomycetes</taxon>
        <taxon>Eurotiomycetidae</taxon>
        <taxon>Eurotiales</taxon>
        <taxon>Trichocomaceae</taxon>
        <taxon>Rasamsonia</taxon>
    </lineage>
</organism>
<keyword evidence="5 7" id="KW-0472">Membrane</keyword>
<dbReference type="RefSeq" id="XP_013329824.1">
    <property type="nucleotide sequence ID" value="XM_013474370.1"/>
</dbReference>
<dbReference type="STRING" id="1408163.A0A0F4YY53"/>
<evidence type="ECO:0000256" key="4">
    <source>
        <dbReference type="ARBA" id="ARBA00022989"/>
    </source>
</evidence>
<evidence type="ECO:0000256" key="5">
    <source>
        <dbReference type="ARBA" id="ARBA00023136"/>
    </source>
</evidence>
<evidence type="ECO:0000256" key="2">
    <source>
        <dbReference type="ARBA" id="ARBA00022448"/>
    </source>
</evidence>
<evidence type="ECO:0000256" key="6">
    <source>
        <dbReference type="SAM" id="MobiDB-lite"/>
    </source>
</evidence>
<evidence type="ECO:0000313" key="9">
    <source>
        <dbReference type="EMBL" id="KKA23212.1"/>
    </source>
</evidence>
<dbReference type="Pfam" id="PF07690">
    <property type="entry name" value="MFS_1"/>
    <property type="match status" value="1"/>
</dbReference>
<keyword evidence="4 7" id="KW-1133">Transmembrane helix</keyword>
<reference evidence="9 10" key="1">
    <citation type="submission" date="2015-04" db="EMBL/GenBank/DDBJ databases">
        <authorList>
            <person name="Heijne W.H."/>
            <person name="Fedorova N.D."/>
            <person name="Nierman W.C."/>
            <person name="Vollebregt A.W."/>
            <person name="Zhao Z."/>
            <person name="Wu L."/>
            <person name="Kumar M."/>
            <person name="Stam H."/>
            <person name="van den Berg M.A."/>
            <person name="Pel H.J."/>
        </authorList>
    </citation>
    <scope>NUCLEOTIDE SEQUENCE [LARGE SCALE GENOMIC DNA]</scope>
    <source>
        <strain evidence="9 10">CBS 393.64</strain>
    </source>
</reference>
<dbReference type="Gene3D" id="1.20.1250.20">
    <property type="entry name" value="MFS general substrate transporter like domains"/>
    <property type="match status" value="1"/>
</dbReference>
<feature type="region of interest" description="Disordered" evidence="6">
    <location>
        <begin position="1"/>
        <end position="22"/>
    </location>
</feature>
<keyword evidence="3 7" id="KW-0812">Transmembrane</keyword>
<dbReference type="InterPro" id="IPR036259">
    <property type="entry name" value="MFS_trans_sf"/>
</dbReference>
<feature type="transmembrane region" description="Helical" evidence="7">
    <location>
        <begin position="82"/>
        <end position="103"/>
    </location>
</feature>
<feature type="domain" description="Major facilitator superfamily (MFS) profile" evidence="8">
    <location>
        <begin position="44"/>
        <end position="276"/>
    </location>
</feature>
<dbReference type="PROSITE" id="PS50850">
    <property type="entry name" value="MFS"/>
    <property type="match status" value="1"/>
</dbReference>
<evidence type="ECO:0000313" key="10">
    <source>
        <dbReference type="Proteomes" id="UP000053958"/>
    </source>
</evidence>
<dbReference type="PANTHER" id="PTHR43791">
    <property type="entry name" value="PERMEASE-RELATED"/>
    <property type="match status" value="1"/>
</dbReference>
<comment type="caution">
    <text evidence="9">The sequence shown here is derived from an EMBL/GenBank/DDBJ whole genome shotgun (WGS) entry which is preliminary data.</text>
</comment>